<organism evidence="2 3">
    <name type="scientific">Microbacterium resistens</name>
    <dbReference type="NCBI Taxonomy" id="156977"/>
    <lineage>
        <taxon>Bacteria</taxon>
        <taxon>Bacillati</taxon>
        <taxon>Actinomycetota</taxon>
        <taxon>Actinomycetes</taxon>
        <taxon>Micrococcales</taxon>
        <taxon>Microbacteriaceae</taxon>
        <taxon>Microbacterium</taxon>
    </lineage>
</organism>
<dbReference type="RefSeq" id="WP_231820989.1">
    <property type="nucleotide sequence ID" value="NZ_CP082781.1"/>
</dbReference>
<reference evidence="2 3" key="1">
    <citation type="submission" date="2023-01" db="EMBL/GenBank/DDBJ databases">
        <title>Characterization of estradiol degrading bacteria Microbacterium sp. MZT7 and reveal degrading genes through genome analysis.</title>
        <authorList>
            <person name="Hao P."/>
            <person name="Gao Y."/>
        </authorList>
    </citation>
    <scope>NUCLEOTIDE SEQUENCE [LARGE SCALE GENOMIC DNA]</scope>
    <source>
        <strain evidence="2 3">MZT7</strain>
    </source>
</reference>
<proteinExistence type="predicted"/>
<feature type="transmembrane region" description="Helical" evidence="1">
    <location>
        <begin position="176"/>
        <end position="193"/>
    </location>
</feature>
<sequence length="239" mass="24897">MARTRNGAYPIAYSDDVRGGIAALVAAPIVVVPFVVSVVRQDRLASGSVLLAVCAMFLVSTGIYLVWTHVLFVRTAADRALRIASAQHHRPPGLLTRLLGFGAAENWAVSAAAAAIVVAIAASTTPDAGHGLLMPAIVLLTAAGAWATMVYAFALRYFRLHAGGERIAFDLDDDPRFIDFVSMSVMISAVGAISGGTPRTRAGLSAVRVHTVIAFAFNAVVVAMTVSILASLVAAAAQR</sequence>
<feature type="transmembrane region" description="Helical" evidence="1">
    <location>
        <begin position="21"/>
        <end position="39"/>
    </location>
</feature>
<accession>A0ABY3RXN9</accession>
<feature type="transmembrane region" description="Helical" evidence="1">
    <location>
        <begin position="132"/>
        <end position="155"/>
    </location>
</feature>
<keyword evidence="1" id="KW-0472">Membrane</keyword>
<keyword evidence="1" id="KW-1133">Transmembrane helix</keyword>
<evidence type="ECO:0000313" key="2">
    <source>
        <dbReference type="EMBL" id="UGS27676.1"/>
    </source>
</evidence>
<feature type="transmembrane region" description="Helical" evidence="1">
    <location>
        <begin position="94"/>
        <end position="120"/>
    </location>
</feature>
<dbReference type="EMBL" id="CP082781">
    <property type="protein sequence ID" value="UGS27676.1"/>
    <property type="molecule type" value="Genomic_DNA"/>
</dbReference>
<feature type="transmembrane region" description="Helical" evidence="1">
    <location>
        <begin position="45"/>
        <end position="73"/>
    </location>
</feature>
<name>A0ABY3RXN9_9MICO</name>
<evidence type="ECO:0000313" key="3">
    <source>
        <dbReference type="Proteomes" id="UP001199642"/>
    </source>
</evidence>
<protein>
    <submittedName>
        <fullName evidence="2">DUF1345 domain-containing protein</fullName>
    </submittedName>
</protein>
<feature type="transmembrane region" description="Helical" evidence="1">
    <location>
        <begin position="213"/>
        <end position="237"/>
    </location>
</feature>
<dbReference type="Proteomes" id="UP001199642">
    <property type="component" value="Chromosome"/>
</dbReference>
<dbReference type="InterPro" id="IPR009781">
    <property type="entry name" value="DUF1345"/>
</dbReference>
<keyword evidence="3" id="KW-1185">Reference proteome</keyword>
<dbReference type="Pfam" id="PF07077">
    <property type="entry name" value="DUF1345"/>
    <property type="match status" value="1"/>
</dbReference>
<keyword evidence="1" id="KW-0812">Transmembrane</keyword>
<gene>
    <name evidence="2" type="ORF">K8F61_05700</name>
</gene>
<evidence type="ECO:0000256" key="1">
    <source>
        <dbReference type="SAM" id="Phobius"/>
    </source>
</evidence>